<dbReference type="EMBL" id="CCFA01001528">
    <property type="protein sequence ID" value="CDW97316.1"/>
    <property type="molecule type" value="Genomic_DNA"/>
</dbReference>
<protein>
    <submittedName>
        <fullName evidence="2">Uncharacterized protein</fullName>
    </submittedName>
</protein>
<reference evidence="3" key="1">
    <citation type="submission" date="2014-06" db="EMBL/GenBank/DDBJ databases">
        <authorList>
            <person name="Berkman P.J."/>
        </authorList>
    </citation>
    <scope>NUCLEOTIDE SEQUENCE [LARGE SCALE GENOMIC DNA]</scope>
</reference>
<name>A0A0F7S4K3_9BASI</name>
<evidence type="ECO:0000256" key="1">
    <source>
        <dbReference type="SAM" id="MobiDB-lite"/>
    </source>
</evidence>
<accession>A0A0F7S4K3</accession>
<feature type="region of interest" description="Disordered" evidence="1">
    <location>
        <begin position="46"/>
        <end position="69"/>
    </location>
</feature>
<keyword evidence="3" id="KW-1185">Reference proteome</keyword>
<feature type="region of interest" description="Disordered" evidence="1">
    <location>
        <begin position="1"/>
        <end position="27"/>
    </location>
</feature>
<evidence type="ECO:0000313" key="3">
    <source>
        <dbReference type="Proteomes" id="UP000242770"/>
    </source>
</evidence>
<feature type="compositionally biased region" description="Basic and acidic residues" evidence="1">
    <location>
        <begin position="1"/>
        <end position="10"/>
    </location>
</feature>
<proteinExistence type="predicted"/>
<organism evidence="2 3">
    <name type="scientific">Sporisorium scitamineum</name>
    <dbReference type="NCBI Taxonomy" id="49012"/>
    <lineage>
        <taxon>Eukaryota</taxon>
        <taxon>Fungi</taxon>
        <taxon>Dikarya</taxon>
        <taxon>Basidiomycota</taxon>
        <taxon>Ustilaginomycotina</taxon>
        <taxon>Ustilaginomycetes</taxon>
        <taxon>Ustilaginales</taxon>
        <taxon>Ustilaginaceae</taxon>
        <taxon>Sporisorium</taxon>
    </lineage>
</organism>
<dbReference type="AlphaFoldDB" id="A0A0F7S4K3"/>
<sequence>MSGDALERLAEVPLQDGDYGSSRDDGNIEVSARDWEGCRAVLEKSMSCDDRKGPEMVTDKDTGTDRPQH</sequence>
<dbReference type="Proteomes" id="UP000242770">
    <property type="component" value="Unassembled WGS sequence"/>
</dbReference>
<gene>
    <name evidence="2" type="primary">SSCI28480.1</name>
</gene>
<evidence type="ECO:0000313" key="2">
    <source>
        <dbReference type="EMBL" id="CDW97316.1"/>
    </source>
</evidence>